<accession>A0ABV4U9Q0</accession>
<dbReference type="Proteomes" id="UP001575105">
    <property type="component" value="Unassembled WGS sequence"/>
</dbReference>
<reference evidence="1 2" key="1">
    <citation type="submission" date="2024-08" db="EMBL/GenBank/DDBJ databases">
        <title>Whole-genome sequencing of halo(alkali)philic microorganisms from hypersaline lakes.</title>
        <authorList>
            <person name="Sorokin D.Y."/>
            <person name="Merkel A.Y."/>
            <person name="Messina E."/>
            <person name="Yakimov M."/>
        </authorList>
    </citation>
    <scope>NUCLEOTIDE SEQUENCE [LARGE SCALE GENOMIC DNA]</scope>
    <source>
        <strain evidence="1 2">AB-hyl4</strain>
    </source>
</reference>
<comment type="caution">
    <text evidence="1">The sequence shown here is derived from an EMBL/GenBank/DDBJ whole genome shotgun (WGS) entry which is preliminary data.</text>
</comment>
<organism evidence="1 2">
    <name type="scientific">Natronomicrosphaera hydrolytica</name>
    <dbReference type="NCBI Taxonomy" id="3242702"/>
    <lineage>
        <taxon>Bacteria</taxon>
        <taxon>Pseudomonadati</taxon>
        <taxon>Planctomycetota</taxon>
        <taxon>Phycisphaerae</taxon>
        <taxon>Phycisphaerales</taxon>
        <taxon>Phycisphaeraceae</taxon>
        <taxon>Natronomicrosphaera</taxon>
    </lineage>
</organism>
<proteinExistence type="predicted"/>
<dbReference type="Pfam" id="PF07963">
    <property type="entry name" value="N_methyl"/>
    <property type="match status" value="1"/>
</dbReference>
<dbReference type="SUPFAM" id="SSF54523">
    <property type="entry name" value="Pili subunits"/>
    <property type="match status" value="1"/>
</dbReference>
<evidence type="ECO:0000313" key="2">
    <source>
        <dbReference type="Proteomes" id="UP001575105"/>
    </source>
</evidence>
<gene>
    <name evidence="1" type="ORF">ACERK3_18835</name>
</gene>
<dbReference type="RefSeq" id="WP_425347252.1">
    <property type="nucleotide sequence ID" value="NZ_JBGUBD010000019.1"/>
</dbReference>
<name>A0ABV4U9Q0_9BACT</name>
<dbReference type="Gene3D" id="3.30.700.10">
    <property type="entry name" value="Glycoprotein, Type 4 Pilin"/>
    <property type="match status" value="1"/>
</dbReference>
<keyword evidence="2" id="KW-1185">Reference proteome</keyword>
<dbReference type="InterPro" id="IPR045584">
    <property type="entry name" value="Pilin-like"/>
</dbReference>
<dbReference type="PANTHER" id="PTHR30093:SF2">
    <property type="entry name" value="TYPE II SECRETION SYSTEM PROTEIN H"/>
    <property type="match status" value="1"/>
</dbReference>
<dbReference type="EMBL" id="JBGUBD010000019">
    <property type="protein sequence ID" value="MFA9480331.1"/>
    <property type="molecule type" value="Genomic_DNA"/>
</dbReference>
<dbReference type="NCBIfam" id="TIGR02532">
    <property type="entry name" value="IV_pilin_GFxxxE"/>
    <property type="match status" value="1"/>
</dbReference>
<sequence length="283" mass="31083">MMYISRRLQLRRSKAFTLIELLVVISIIALLIAILLPALSSARDAARSVVCLSDQRQIGLSMLMYADDSRGYMLPSRQHRDYNAVPPGTSDESFSWPRVLMHRAYLPGGIEGTEPGWDVFACDADPNERGTASTQNPGWRATFTSFGYNWHQIGASISILPNTEEARWYYTAHQDEIVDPSNKLLLVDTVDIDTGTGLPATPRHGRNRVAHSYAAGSGDSGRPDPRHRGATNIVWIDGHASSVRSPDPEDYAALYQLLGVGGTGAAATDRNVWSRTSRGRSVN</sequence>
<dbReference type="InterPro" id="IPR012902">
    <property type="entry name" value="N_methyl_site"/>
</dbReference>
<dbReference type="PANTHER" id="PTHR30093">
    <property type="entry name" value="GENERAL SECRETION PATHWAY PROTEIN G"/>
    <property type="match status" value="1"/>
</dbReference>
<evidence type="ECO:0000313" key="1">
    <source>
        <dbReference type="EMBL" id="MFA9480331.1"/>
    </source>
</evidence>
<protein>
    <submittedName>
        <fullName evidence="1">Type II secretion system protein</fullName>
    </submittedName>
</protein>